<gene>
    <name evidence="2" type="ORF">GCM10011608_10060</name>
</gene>
<protein>
    <submittedName>
        <fullName evidence="2">Uncharacterized protein</fullName>
    </submittedName>
</protein>
<evidence type="ECO:0000256" key="1">
    <source>
        <dbReference type="SAM" id="Phobius"/>
    </source>
</evidence>
<reference evidence="2" key="1">
    <citation type="journal article" date="2014" name="Int. J. Syst. Evol. Microbiol.">
        <title>Complete genome sequence of Corynebacterium casei LMG S-19264T (=DSM 44701T), isolated from a smear-ripened cheese.</title>
        <authorList>
            <consortium name="US DOE Joint Genome Institute (JGI-PGF)"/>
            <person name="Walter F."/>
            <person name="Albersmeier A."/>
            <person name="Kalinowski J."/>
            <person name="Ruckert C."/>
        </authorList>
    </citation>
    <scope>NUCLEOTIDE SEQUENCE</scope>
    <source>
        <strain evidence="2">CGMCC 4.7312</strain>
    </source>
</reference>
<name>A0A917TLN2_9ACTN</name>
<dbReference type="RefSeq" id="WP_189041053.1">
    <property type="nucleotide sequence ID" value="NZ_BMNB01000003.1"/>
</dbReference>
<accession>A0A917TLN2</accession>
<evidence type="ECO:0000313" key="3">
    <source>
        <dbReference type="Proteomes" id="UP000608890"/>
    </source>
</evidence>
<dbReference type="AlphaFoldDB" id="A0A917TLN2"/>
<proteinExistence type="predicted"/>
<keyword evidence="1" id="KW-0812">Transmembrane</keyword>
<sequence>MGLLVALLLIAAVVLAAVHAFGVPSRVNLGWLAIACVIAAVWMIPAVDRL</sequence>
<keyword evidence="1" id="KW-0472">Membrane</keyword>
<keyword evidence="1" id="KW-1133">Transmembrane helix</keyword>
<comment type="caution">
    <text evidence="2">The sequence shown here is derived from an EMBL/GenBank/DDBJ whole genome shotgun (WGS) entry which is preliminary data.</text>
</comment>
<feature type="transmembrane region" description="Helical" evidence="1">
    <location>
        <begin position="30"/>
        <end position="47"/>
    </location>
</feature>
<dbReference type="Proteomes" id="UP000608890">
    <property type="component" value="Unassembled WGS sequence"/>
</dbReference>
<keyword evidence="3" id="KW-1185">Reference proteome</keyword>
<evidence type="ECO:0000313" key="2">
    <source>
        <dbReference type="EMBL" id="GGM27297.1"/>
    </source>
</evidence>
<dbReference type="EMBL" id="BMNB01000003">
    <property type="protein sequence ID" value="GGM27297.1"/>
    <property type="molecule type" value="Genomic_DNA"/>
</dbReference>
<organism evidence="2 3">
    <name type="scientific">Micromonospora sonchi</name>
    <dbReference type="NCBI Taxonomy" id="1763543"/>
    <lineage>
        <taxon>Bacteria</taxon>
        <taxon>Bacillati</taxon>
        <taxon>Actinomycetota</taxon>
        <taxon>Actinomycetes</taxon>
        <taxon>Micromonosporales</taxon>
        <taxon>Micromonosporaceae</taxon>
        <taxon>Micromonospora</taxon>
    </lineage>
</organism>
<reference evidence="2" key="2">
    <citation type="submission" date="2020-09" db="EMBL/GenBank/DDBJ databases">
        <authorList>
            <person name="Sun Q."/>
            <person name="Zhou Y."/>
        </authorList>
    </citation>
    <scope>NUCLEOTIDE SEQUENCE</scope>
    <source>
        <strain evidence="2">CGMCC 4.7312</strain>
    </source>
</reference>